<sequence>MESLSNNTGQQLPSEPETTRSPTTGEGLQVRSAGPSGAPGDQSNEFATGRANAGEQSLGNSGSGGENATDGLPGDSEPSSSDRLQEQQSRPERRDLFWYCCGGTTSGCSSNSFWLKESTPACLECGHRMCGNCTT</sequence>
<gene>
    <name evidence="2" type="ORF">B9Z19DRAFT_1126696</name>
</gene>
<protein>
    <submittedName>
        <fullName evidence="2">Uncharacterized protein</fullName>
    </submittedName>
</protein>
<proteinExistence type="predicted"/>
<evidence type="ECO:0000313" key="3">
    <source>
        <dbReference type="Proteomes" id="UP000244722"/>
    </source>
</evidence>
<dbReference type="EMBL" id="NESQ01000118">
    <property type="protein sequence ID" value="PUU78452.1"/>
    <property type="molecule type" value="Genomic_DNA"/>
</dbReference>
<dbReference type="Proteomes" id="UP000244722">
    <property type="component" value="Unassembled WGS sequence"/>
</dbReference>
<feature type="compositionally biased region" description="Low complexity" evidence="1">
    <location>
        <begin position="13"/>
        <end position="27"/>
    </location>
</feature>
<name>A0A2T6ZSI3_TUBBO</name>
<accession>A0A2T6ZSI3</accession>
<reference evidence="2 3" key="1">
    <citation type="submission" date="2017-04" db="EMBL/GenBank/DDBJ databases">
        <title>Draft genome sequence of Tuber borchii Vittad., a whitish edible truffle.</title>
        <authorList>
            <consortium name="DOE Joint Genome Institute"/>
            <person name="Murat C."/>
            <person name="Kuo A."/>
            <person name="Barry K.W."/>
            <person name="Clum A."/>
            <person name="Dockter R.B."/>
            <person name="Fauchery L."/>
            <person name="Iotti M."/>
            <person name="Kohler A."/>
            <person name="Labutti K."/>
            <person name="Lindquist E.A."/>
            <person name="Lipzen A."/>
            <person name="Ohm R.A."/>
            <person name="Wang M."/>
            <person name="Grigoriev I.V."/>
            <person name="Zambonelli A."/>
            <person name="Martin F.M."/>
        </authorList>
    </citation>
    <scope>NUCLEOTIDE SEQUENCE [LARGE SCALE GENOMIC DNA]</scope>
    <source>
        <strain evidence="2 3">Tbo3840</strain>
    </source>
</reference>
<keyword evidence="3" id="KW-1185">Reference proteome</keyword>
<dbReference type="AlphaFoldDB" id="A0A2T6ZSI3"/>
<feature type="compositionally biased region" description="Polar residues" evidence="1">
    <location>
        <begin position="1"/>
        <end position="12"/>
    </location>
</feature>
<organism evidence="2 3">
    <name type="scientific">Tuber borchii</name>
    <name type="common">White truffle</name>
    <dbReference type="NCBI Taxonomy" id="42251"/>
    <lineage>
        <taxon>Eukaryota</taxon>
        <taxon>Fungi</taxon>
        <taxon>Dikarya</taxon>
        <taxon>Ascomycota</taxon>
        <taxon>Pezizomycotina</taxon>
        <taxon>Pezizomycetes</taxon>
        <taxon>Pezizales</taxon>
        <taxon>Tuberaceae</taxon>
        <taxon>Tuber</taxon>
    </lineage>
</organism>
<comment type="caution">
    <text evidence="2">The sequence shown here is derived from an EMBL/GenBank/DDBJ whole genome shotgun (WGS) entry which is preliminary data.</text>
</comment>
<evidence type="ECO:0000313" key="2">
    <source>
        <dbReference type="EMBL" id="PUU78452.1"/>
    </source>
</evidence>
<evidence type="ECO:0000256" key="1">
    <source>
        <dbReference type="SAM" id="MobiDB-lite"/>
    </source>
</evidence>
<feature type="region of interest" description="Disordered" evidence="1">
    <location>
        <begin position="1"/>
        <end position="90"/>
    </location>
</feature>